<organism evidence="3 4">
    <name type="scientific">Rhizobium oryzihabitans</name>
    <dbReference type="NCBI Taxonomy" id="2267833"/>
    <lineage>
        <taxon>Bacteria</taxon>
        <taxon>Pseudomonadati</taxon>
        <taxon>Pseudomonadota</taxon>
        <taxon>Alphaproteobacteria</taxon>
        <taxon>Hyphomicrobiales</taxon>
        <taxon>Rhizobiaceae</taxon>
        <taxon>Rhizobium/Agrobacterium group</taxon>
        <taxon>Rhizobium</taxon>
    </lineage>
</organism>
<dbReference type="SMART" id="SM00972">
    <property type="entry name" value="SCPU"/>
    <property type="match status" value="2"/>
</dbReference>
<name>A0A7L5BPD0_9HYPH</name>
<evidence type="ECO:0000313" key="3">
    <source>
        <dbReference type="EMBL" id="QIB40770.1"/>
    </source>
</evidence>
<protein>
    <submittedName>
        <fullName evidence="3">Spore coat U domain-containing protein</fullName>
    </submittedName>
</protein>
<gene>
    <name evidence="3" type="ORF">G3A56_23440</name>
</gene>
<dbReference type="InterPro" id="IPR007893">
    <property type="entry name" value="Spore_coat_U/FanG"/>
</dbReference>
<feature type="domain" description="Spore coat protein U/FanG" evidence="2">
    <location>
        <begin position="15"/>
        <end position="153"/>
    </location>
</feature>
<dbReference type="InterPro" id="IPR053167">
    <property type="entry name" value="Spore_coat_component"/>
</dbReference>
<dbReference type="AlphaFoldDB" id="A0A7L5BPD0"/>
<dbReference type="EMBL" id="CP048635">
    <property type="protein sequence ID" value="QIB40770.1"/>
    <property type="molecule type" value="Genomic_DNA"/>
</dbReference>
<accession>A0A7L5BPD0</accession>
<proteinExistence type="predicted"/>
<dbReference type="Proteomes" id="UP000464865">
    <property type="component" value="Chromosome M15-12"/>
</dbReference>
<dbReference type="PROSITE" id="PS51257">
    <property type="entry name" value="PROKAR_LIPOPROTEIN"/>
    <property type="match status" value="1"/>
</dbReference>
<evidence type="ECO:0000256" key="1">
    <source>
        <dbReference type="SAM" id="SignalP"/>
    </source>
</evidence>
<sequence>MTMLTRAGLALSAFLFASPVLAQSCSFGMSDMNFGFVNLTGGSAVDSTATLNITCSNPLLTLGLSIRICPNINAGSGGQSGGIRRMLQGSNVLNYQLYQNSGRTTSWGSLAQPALGSPPPIDLALPLLVNNTSRTVYGRIAANQASAARGPYLSSFAGAETSFTYTSYLLLAPSCSTVTQNPTQVPFNVTAVVEPTCLVTAQPINFGNHGVLSTAVDATGAISLTCTANLAYSVALNGGLSNSPPASRRMVLGGASIIYGLYRDTGRTNVWGSAAGQIVTGTGTGSPQTLTVYGRVPAQNTPAPGTYSDTVVVTVSY</sequence>
<evidence type="ECO:0000259" key="2">
    <source>
        <dbReference type="Pfam" id="PF05229"/>
    </source>
</evidence>
<keyword evidence="1" id="KW-0732">Signal</keyword>
<feature type="domain" description="Spore coat protein U/FanG" evidence="2">
    <location>
        <begin position="186"/>
        <end position="314"/>
    </location>
</feature>
<feature type="chain" id="PRO_5029617919" evidence="1">
    <location>
        <begin position="23"/>
        <end position="317"/>
    </location>
</feature>
<reference evidence="3 4" key="1">
    <citation type="submission" date="2020-02" db="EMBL/GenBank/DDBJ databases">
        <title>Plant-Promoting Endophytic Bacterium Rhizobium oryzihabitans sp. nov., Isolated from the Root of Rice.</title>
        <authorList>
            <person name="zhao J."/>
            <person name="Zhang G."/>
        </authorList>
    </citation>
    <scope>NUCLEOTIDE SEQUENCE [LARGE SCALE GENOMIC DNA]</scope>
    <source>
        <strain evidence="3 4">M15</strain>
    </source>
</reference>
<dbReference type="PANTHER" id="PTHR37089:SF4">
    <property type="entry name" value="EXPORTED PROTEIN"/>
    <property type="match status" value="1"/>
</dbReference>
<dbReference type="KEGG" id="roy:G3A56_23440"/>
<dbReference type="Pfam" id="PF05229">
    <property type="entry name" value="SCPU"/>
    <property type="match status" value="2"/>
</dbReference>
<dbReference type="RefSeq" id="WP_082184992.1">
    <property type="nucleotide sequence ID" value="NZ_CP048635.1"/>
</dbReference>
<keyword evidence="4" id="KW-1185">Reference proteome</keyword>
<feature type="signal peptide" evidence="1">
    <location>
        <begin position="1"/>
        <end position="22"/>
    </location>
</feature>
<dbReference type="PANTHER" id="PTHR37089">
    <property type="entry name" value="PROTEIN U-RELATED"/>
    <property type="match status" value="1"/>
</dbReference>
<evidence type="ECO:0000313" key="4">
    <source>
        <dbReference type="Proteomes" id="UP000464865"/>
    </source>
</evidence>